<dbReference type="EMBL" id="MTAC01000006">
    <property type="protein sequence ID" value="OSI35996.1"/>
    <property type="molecule type" value="Genomic_DNA"/>
</dbReference>
<evidence type="ECO:0000313" key="22">
    <source>
        <dbReference type="Proteomes" id="UP000193303"/>
    </source>
</evidence>
<evidence type="ECO:0000256" key="13">
    <source>
        <dbReference type="ARBA" id="ARBA00022989"/>
    </source>
</evidence>
<name>A0A1X3DH17_9NEIS</name>
<keyword evidence="10 18" id="KW-0808">Transferase</keyword>
<comment type="caution">
    <text evidence="20">The sequence shown here is derived from an EMBL/GenBank/DDBJ whole genome shotgun (WGS) entry which is preliminary data.</text>
</comment>
<dbReference type="STRING" id="1931275.BV914_08360"/>
<feature type="transmembrane region" description="Helical" evidence="19">
    <location>
        <begin position="56"/>
        <end position="72"/>
    </location>
</feature>
<dbReference type="Proteomes" id="UP000193346">
    <property type="component" value="Unassembled WGS sequence"/>
</dbReference>
<feature type="transmembrane region" description="Helical" evidence="19">
    <location>
        <begin position="107"/>
        <end position="125"/>
    </location>
</feature>
<accession>A0A1X3DH17</accession>
<dbReference type="PANTHER" id="PTHR46382:SF1">
    <property type="entry name" value="PHOSPHATIDATE CYTIDYLYLTRANSFERASE"/>
    <property type="match status" value="1"/>
</dbReference>
<dbReference type="GO" id="GO:0016024">
    <property type="term" value="P:CDP-diacylglycerol biosynthetic process"/>
    <property type="evidence" value="ECO:0007669"/>
    <property type="project" value="UniProtKB-UniPathway"/>
</dbReference>
<gene>
    <name evidence="20" type="ORF">BV912_09190</name>
    <name evidence="21" type="ORF">BV913_03655</name>
</gene>
<dbReference type="InterPro" id="IPR000374">
    <property type="entry name" value="PC_trans"/>
</dbReference>
<dbReference type="GO" id="GO:0005886">
    <property type="term" value="C:plasma membrane"/>
    <property type="evidence" value="ECO:0007669"/>
    <property type="project" value="UniProtKB-SubCell"/>
</dbReference>
<evidence type="ECO:0000256" key="8">
    <source>
        <dbReference type="ARBA" id="ARBA00022475"/>
    </source>
</evidence>
<evidence type="ECO:0000313" key="21">
    <source>
        <dbReference type="EMBL" id="OSI35996.1"/>
    </source>
</evidence>
<evidence type="ECO:0000256" key="3">
    <source>
        <dbReference type="ARBA" id="ARBA00005119"/>
    </source>
</evidence>
<keyword evidence="23" id="KW-1185">Reference proteome</keyword>
<proteinExistence type="inferred from homology"/>
<evidence type="ECO:0000256" key="17">
    <source>
        <dbReference type="ARBA" id="ARBA00023264"/>
    </source>
</evidence>
<evidence type="ECO:0000256" key="12">
    <source>
        <dbReference type="ARBA" id="ARBA00022695"/>
    </source>
</evidence>
<organism evidence="20 22">
    <name type="scientific">Neisseria dumasiana</name>
    <dbReference type="NCBI Taxonomy" id="1931275"/>
    <lineage>
        <taxon>Bacteria</taxon>
        <taxon>Pseudomonadati</taxon>
        <taxon>Pseudomonadota</taxon>
        <taxon>Betaproteobacteria</taxon>
        <taxon>Neisseriales</taxon>
        <taxon>Neisseriaceae</taxon>
        <taxon>Neisseria</taxon>
    </lineage>
</organism>
<evidence type="ECO:0000256" key="1">
    <source>
        <dbReference type="ARBA" id="ARBA00001698"/>
    </source>
</evidence>
<dbReference type="GO" id="GO:0004605">
    <property type="term" value="F:phosphatidate cytidylyltransferase activity"/>
    <property type="evidence" value="ECO:0007669"/>
    <property type="project" value="UniProtKB-EC"/>
</dbReference>
<evidence type="ECO:0000256" key="15">
    <source>
        <dbReference type="ARBA" id="ARBA00023136"/>
    </source>
</evidence>
<protein>
    <recommendedName>
        <fullName evidence="7 18">Phosphatidate cytidylyltransferase</fullName>
        <ecNumber evidence="6 18">2.7.7.41</ecNumber>
    </recommendedName>
</protein>
<feature type="transmembrane region" description="Helical" evidence="19">
    <location>
        <begin position="7"/>
        <end position="22"/>
    </location>
</feature>
<evidence type="ECO:0000256" key="14">
    <source>
        <dbReference type="ARBA" id="ARBA00023098"/>
    </source>
</evidence>
<dbReference type="PANTHER" id="PTHR46382">
    <property type="entry name" value="PHOSPHATIDATE CYTIDYLYLTRANSFERASE"/>
    <property type="match status" value="1"/>
</dbReference>
<keyword evidence="14" id="KW-0443">Lipid metabolism</keyword>
<comment type="catalytic activity">
    <reaction evidence="1 18">
        <text>a 1,2-diacyl-sn-glycero-3-phosphate + CTP + H(+) = a CDP-1,2-diacyl-sn-glycerol + diphosphate</text>
        <dbReference type="Rhea" id="RHEA:16229"/>
        <dbReference type="ChEBI" id="CHEBI:15378"/>
        <dbReference type="ChEBI" id="CHEBI:33019"/>
        <dbReference type="ChEBI" id="CHEBI:37563"/>
        <dbReference type="ChEBI" id="CHEBI:58332"/>
        <dbReference type="ChEBI" id="CHEBI:58608"/>
        <dbReference type="EC" id="2.7.7.41"/>
    </reaction>
</comment>
<keyword evidence="12 18" id="KW-0548">Nucleotidyltransferase</keyword>
<evidence type="ECO:0000256" key="7">
    <source>
        <dbReference type="ARBA" id="ARBA00019373"/>
    </source>
</evidence>
<evidence type="ECO:0000256" key="10">
    <source>
        <dbReference type="ARBA" id="ARBA00022679"/>
    </source>
</evidence>
<dbReference type="OrthoDB" id="9799199at2"/>
<evidence type="ECO:0000256" key="16">
    <source>
        <dbReference type="ARBA" id="ARBA00023209"/>
    </source>
</evidence>
<evidence type="ECO:0000256" key="5">
    <source>
        <dbReference type="ARBA" id="ARBA00010185"/>
    </source>
</evidence>
<keyword evidence="15 19" id="KW-0472">Membrane</keyword>
<dbReference type="Pfam" id="PF01148">
    <property type="entry name" value="CTP_transf_1"/>
    <property type="match status" value="1"/>
</dbReference>
<keyword evidence="9" id="KW-0444">Lipid biosynthesis</keyword>
<feature type="transmembrane region" description="Helical" evidence="19">
    <location>
        <begin position="78"/>
        <end position="95"/>
    </location>
</feature>
<comment type="pathway">
    <text evidence="4">Lipid metabolism.</text>
</comment>
<dbReference type="EC" id="2.7.7.41" evidence="6 18"/>
<dbReference type="EMBL" id="MTAB01000022">
    <property type="protein sequence ID" value="OSI18991.1"/>
    <property type="molecule type" value="Genomic_DNA"/>
</dbReference>
<keyword evidence="13 19" id="KW-1133">Transmembrane helix</keyword>
<evidence type="ECO:0000256" key="11">
    <source>
        <dbReference type="ARBA" id="ARBA00022692"/>
    </source>
</evidence>
<dbReference type="AlphaFoldDB" id="A0A1X3DH17"/>
<feature type="transmembrane region" description="Helical" evidence="19">
    <location>
        <begin position="198"/>
        <end position="220"/>
    </location>
</feature>
<sequence>MLKQRVITALILLPLMLGMLFWASDGLWAFFTGLIALLVLWEYARLSGMEKAQNHHFLAATAFFGLTAYAGGWTLPVFSWLLVLAFWLLVMPLWLYKKWQLKADWKAYATGLIIVLPFWFALNSLRPNTDAALSLLAVMGLVWIADIFAYFCGKAFGKRKLAPSISPGKSWEGAIGGALFVAVYMVSVWNAGWLAFDVSWFGAVLVGWILTAVSIGGDLLESWFKRSAGFKDSSNLLPGHGGVFDRTDSLIAVISVYTAMMVVFG</sequence>
<keyword evidence="16" id="KW-0594">Phospholipid biosynthesis</keyword>
<evidence type="ECO:0000256" key="4">
    <source>
        <dbReference type="ARBA" id="ARBA00005189"/>
    </source>
</evidence>
<evidence type="ECO:0000256" key="6">
    <source>
        <dbReference type="ARBA" id="ARBA00012487"/>
    </source>
</evidence>
<keyword evidence="17" id="KW-1208">Phospholipid metabolism</keyword>
<dbReference type="Proteomes" id="UP000193303">
    <property type="component" value="Unassembled WGS sequence"/>
</dbReference>
<reference evidence="20 23" key="1">
    <citation type="submission" date="2017-01" db="EMBL/GenBank/DDBJ databases">
        <authorList>
            <person name="Wolfgang W.J."/>
            <person name="Cole J."/>
            <person name="Wroblewski D."/>
            <person name="Mcginnis J."/>
            <person name="Musser K.A."/>
        </authorList>
    </citation>
    <scope>NUCLEOTIDE SEQUENCE</scope>
    <source>
        <strain evidence="20">124861</strain>
        <strain evidence="21 23">93087</strain>
    </source>
</reference>
<evidence type="ECO:0000313" key="23">
    <source>
        <dbReference type="Proteomes" id="UP000193346"/>
    </source>
</evidence>
<comment type="pathway">
    <text evidence="3 18">Phospholipid metabolism; CDP-diacylglycerol biosynthesis; CDP-diacylglycerol from sn-glycerol 3-phosphate: step 3/3.</text>
</comment>
<evidence type="ECO:0000256" key="18">
    <source>
        <dbReference type="RuleBase" id="RU003938"/>
    </source>
</evidence>
<evidence type="ECO:0000256" key="2">
    <source>
        <dbReference type="ARBA" id="ARBA00004651"/>
    </source>
</evidence>
<feature type="transmembrane region" description="Helical" evidence="19">
    <location>
        <begin position="173"/>
        <end position="192"/>
    </location>
</feature>
<feature type="transmembrane region" description="Helical" evidence="19">
    <location>
        <begin position="131"/>
        <end position="152"/>
    </location>
</feature>
<reference evidence="22" key="2">
    <citation type="submission" date="2017-01" db="EMBL/GenBank/DDBJ databases">
        <authorList>
            <person name="Mah S.A."/>
            <person name="Swanson W.J."/>
            <person name="Moy G.W."/>
            <person name="Vacquier V.D."/>
        </authorList>
    </citation>
    <scope>NUCLEOTIDE SEQUENCE [LARGE SCALE GENOMIC DNA]</scope>
    <source>
        <strain evidence="22">124861</strain>
    </source>
</reference>
<keyword evidence="8" id="KW-1003">Cell membrane</keyword>
<dbReference type="UniPathway" id="UPA00557">
    <property type="reaction ID" value="UER00614"/>
</dbReference>
<comment type="subcellular location">
    <subcellularLocation>
        <location evidence="2">Cell membrane</location>
        <topology evidence="2">Multi-pass membrane protein</topology>
    </subcellularLocation>
</comment>
<evidence type="ECO:0000256" key="19">
    <source>
        <dbReference type="SAM" id="Phobius"/>
    </source>
</evidence>
<keyword evidence="11 18" id="KW-0812">Transmembrane</keyword>
<dbReference type="PROSITE" id="PS01315">
    <property type="entry name" value="CDS"/>
    <property type="match status" value="1"/>
</dbReference>
<comment type="similarity">
    <text evidence="5 18">Belongs to the CDS family.</text>
</comment>
<feature type="transmembrane region" description="Helical" evidence="19">
    <location>
        <begin position="28"/>
        <end position="44"/>
    </location>
</feature>
<evidence type="ECO:0000256" key="9">
    <source>
        <dbReference type="ARBA" id="ARBA00022516"/>
    </source>
</evidence>
<dbReference type="RefSeq" id="WP_054600057.1">
    <property type="nucleotide sequence ID" value="NZ_CP091509.1"/>
</dbReference>
<evidence type="ECO:0000313" key="20">
    <source>
        <dbReference type="EMBL" id="OSI18991.1"/>
    </source>
</evidence>